<evidence type="ECO:0000313" key="2">
    <source>
        <dbReference type="Proteomes" id="UP000789525"/>
    </source>
</evidence>
<feature type="non-terminal residue" evidence="1">
    <location>
        <position position="1"/>
    </location>
</feature>
<proteinExistence type="predicted"/>
<sequence length="211" mass="22826">SDDIDEAGMARLMKHFQGEELDEIAKYQLGASGGDGEDDEESLEEDQSSNMPYTPGKQASFSIPFAQIFDCANTSLVTAVLCLQNCLHQAKDTNTRPINSPIRSAPTCTAFLAVTPAKQRTIRTLLPTSTRASYGTRTPCSNTLVRTPTAGPFRLSGFSTSAITPENPKKYIPGTKMAFAGLKKDKDRSDLIAYLKDAVSIILVCFTLSSC</sequence>
<organism evidence="1 2">
    <name type="scientific">Acaulospora colombiana</name>
    <dbReference type="NCBI Taxonomy" id="27376"/>
    <lineage>
        <taxon>Eukaryota</taxon>
        <taxon>Fungi</taxon>
        <taxon>Fungi incertae sedis</taxon>
        <taxon>Mucoromycota</taxon>
        <taxon>Glomeromycotina</taxon>
        <taxon>Glomeromycetes</taxon>
        <taxon>Diversisporales</taxon>
        <taxon>Acaulosporaceae</taxon>
        <taxon>Acaulospora</taxon>
    </lineage>
</organism>
<dbReference type="EMBL" id="CAJVPT010026976">
    <property type="protein sequence ID" value="CAG8681631.1"/>
    <property type="molecule type" value="Genomic_DNA"/>
</dbReference>
<comment type="caution">
    <text evidence="1">The sequence shown here is derived from an EMBL/GenBank/DDBJ whole genome shotgun (WGS) entry which is preliminary data.</text>
</comment>
<name>A0ACA9P261_9GLOM</name>
<accession>A0ACA9P261</accession>
<reference evidence="1" key="1">
    <citation type="submission" date="2021-06" db="EMBL/GenBank/DDBJ databases">
        <authorList>
            <person name="Kallberg Y."/>
            <person name="Tangrot J."/>
            <person name="Rosling A."/>
        </authorList>
    </citation>
    <scope>NUCLEOTIDE SEQUENCE</scope>
    <source>
        <strain evidence="1">CL356</strain>
    </source>
</reference>
<evidence type="ECO:0000313" key="1">
    <source>
        <dbReference type="EMBL" id="CAG8681631.1"/>
    </source>
</evidence>
<keyword evidence="2" id="KW-1185">Reference proteome</keyword>
<dbReference type="Proteomes" id="UP000789525">
    <property type="component" value="Unassembled WGS sequence"/>
</dbReference>
<protein>
    <submittedName>
        <fullName evidence="1">14257_t:CDS:1</fullName>
    </submittedName>
</protein>
<gene>
    <name evidence="1" type="ORF">ACOLOM_LOCUS9365</name>
</gene>